<dbReference type="EMBL" id="BJVC01000001">
    <property type="protein sequence ID" value="GEL01492.1"/>
    <property type="molecule type" value="Genomic_DNA"/>
</dbReference>
<dbReference type="OrthoDB" id="9797664at2"/>
<evidence type="ECO:0000313" key="3">
    <source>
        <dbReference type="Proteomes" id="UP000321405"/>
    </source>
</evidence>
<dbReference type="SUPFAM" id="SSF63829">
    <property type="entry name" value="Calcium-dependent phosphotriesterase"/>
    <property type="match status" value="1"/>
</dbReference>
<dbReference type="RefSeq" id="WP_147092433.1">
    <property type="nucleotide sequence ID" value="NZ_BJVC01000001.1"/>
</dbReference>
<organism evidence="2 3">
    <name type="scientific">Swaminathania salitolerans</name>
    <dbReference type="NCBI Taxonomy" id="182838"/>
    <lineage>
        <taxon>Bacteria</taxon>
        <taxon>Pseudomonadati</taxon>
        <taxon>Pseudomonadota</taxon>
        <taxon>Alphaproteobacteria</taxon>
        <taxon>Acetobacterales</taxon>
        <taxon>Acetobacteraceae</taxon>
        <taxon>Swaminathania</taxon>
    </lineage>
</organism>
<feature type="signal peptide" evidence="1">
    <location>
        <begin position="1"/>
        <end position="33"/>
    </location>
</feature>
<sequence length="352" mass="37478">MVLFSSIRRRGWRFLALALVATHLPASLPQAWASHERPWVADTNQAQPIRSIPLPGTDWNRAVSMKTGAVLVLRDSSAAGERPDLVKIDTGTGQATPVLLSAPGAADRLRAPAIAMASGEGDGLWILFAGTGDRPPHMMLFDPVTFVSRADHALPPEAFTPASRFTDLAIHGDHAYLADEGGAALVALDLVKGTARRFFAGYPSARGHAPLIRNNSPVIDRQGRPETRDLSFLALGKDGAWLYEMTPTGPLYRLSTALLTDPSVTAVELMEGVTAWRGTPTVGGLAIGPDSTLYFTDIANGRLLSFDPGRHPRILFSSPGLVQAGIPAVTNDGQICIPVGNALLQLRLPALP</sequence>
<proteinExistence type="predicted"/>
<comment type="caution">
    <text evidence="2">The sequence shown here is derived from an EMBL/GenBank/DDBJ whole genome shotgun (WGS) entry which is preliminary data.</text>
</comment>
<evidence type="ECO:0008006" key="4">
    <source>
        <dbReference type="Google" id="ProtNLM"/>
    </source>
</evidence>
<evidence type="ECO:0000256" key="1">
    <source>
        <dbReference type="SAM" id="SignalP"/>
    </source>
</evidence>
<gene>
    <name evidence="2" type="ORF">SSA02_06550</name>
</gene>
<dbReference type="AlphaFoldDB" id="A0A511BN55"/>
<dbReference type="Proteomes" id="UP000321405">
    <property type="component" value="Unassembled WGS sequence"/>
</dbReference>
<name>A0A511BN55_9PROT</name>
<accession>A0A511BN55</accession>
<protein>
    <recommendedName>
        <fullName evidence="4">Yellow</fullName>
    </recommendedName>
</protein>
<feature type="chain" id="PRO_5022063539" description="Yellow" evidence="1">
    <location>
        <begin position="34"/>
        <end position="352"/>
    </location>
</feature>
<evidence type="ECO:0000313" key="2">
    <source>
        <dbReference type="EMBL" id="GEL01492.1"/>
    </source>
</evidence>
<reference evidence="2 3" key="1">
    <citation type="submission" date="2019-07" db="EMBL/GenBank/DDBJ databases">
        <title>Whole genome shotgun sequence of Swaminathania salitolerans NBRC 104436.</title>
        <authorList>
            <person name="Hosoyama A."/>
            <person name="Uohara A."/>
            <person name="Ohji S."/>
            <person name="Ichikawa N."/>
        </authorList>
    </citation>
    <scope>NUCLEOTIDE SEQUENCE [LARGE SCALE GENOMIC DNA]</scope>
    <source>
        <strain evidence="2 3">NBRC 104436</strain>
    </source>
</reference>
<dbReference type="Gene3D" id="2.120.10.30">
    <property type="entry name" value="TolB, C-terminal domain"/>
    <property type="match status" value="1"/>
</dbReference>
<keyword evidence="3" id="KW-1185">Reference proteome</keyword>
<dbReference type="InterPro" id="IPR011042">
    <property type="entry name" value="6-blade_b-propeller_TolB-like"/>
</dbReference>
<keyword evidence="1" id="KW-0732">Signal</keyword>